<dbReference type="AlphaFoldDB" id="A0A3M6UKG0"/>
<comment type="caution">
    <text evidence="1">The sequence shown here is derived from an EMBL/GenBank/DDBJ whole genome shotgun (WGS) entry which is preliminary data.</text>
</comment>
<accession>A0A3M6UKG0</accession>
<dbReference type="Proteomes" id="UP000275408">
    <property type="component" value="Unassembled WGS sequence"/>
</dbReference>
<evidence type="ECO:0000313" key="1">
    <source>
        <dbReference type="EMBL" id="RMX54163.1"/>
    </source>
</evidence>
<name>A0A3M6UKG0_POCDA</name>
<sequence length="82" mass="9099">MVIDFKTHKHSFSPLWSEGEGGRERGREGGKNFKLPVLGYFPLVSSLSSLSAYLRDDIERVQKRALSLISPKVIVSHGGQSN</sequence>
<dbReference type="EMBL" id="RCHS01001311">
    <property type="protein sequence ID" value="RMX54163.1"/>
    <property type="molecule type" value="Genomic_DNA"/>
</dbReference>
<proteinExistence type="predicted"/>
<organism evidence="1 2">
    <name type="scientific">Pocillopora damicornis</name>
    <name type="common">Cauliflower coral</name>
    <name type="synonym">Millepora damicornis</name>
    <dbReference type="NCBI Taxonomy" id="46731"/>
    <lineage>
        <taxon>Eukaryota</taxon>
        <taxon>Metazoa</taxon>
        <taxon>Cnidaria</taxon>
        <taxon>Anthozoa</taxon>
        <taxon>Hexacorallia</taxon>
        <taxon>Scleractinia</taxon>
        <taxon>Astrocoeniina</taxon>
        <taxon>Pocilloporidae</taxon>
        <taxon>Pocillopora</taxon>
    </lineage>
</organism>
<keyword evidence="2" id="KW-1185">Reference proteome</keyword>
<reference evidence="1 2" key="1">
    <citation type="journal article" date="2018" name="Sci. Rep.">
        <title>Comparative analysis of the Pocillopora damicornis genome highlights role of immune system in coral evolution.</title>
        <authorList>
            <person name="Cunning R."/>
            <person name="Bay R.A."/>
            <person name="Gillette P."/>
            <person name="Baker A.C."/>
            <person name="Traylor-Knowles N."/>
        </authorList>
    </citation>
    <scope>NUCLEOTIDE SEQUENCE [LARGE SCALE GENOMIC DNA]</scope>
    <source>
        <strain evidence="1">RSMAS</strain>
        <tissue evidence="1">Whole animal</tissue>
    </source>
</reference>
<protein>
    <submittedName>
        <fullName evidence="1">Uncharacterized protein</fullName>
    </submittedName>
</protein>
<gene>
    <name evidence="1" type="ORF">pdam_00012144</name>
</gene>
<evidence type="ECO:0000313" key="2">
    <source>
        <dbReference type="Proteomes" id="UP000275408"/>
    </source>
</evidence>